<dbReference type="AlphaFoldDB" id="A0A6A5U312"/>
<evidence type="ECO:0000313" key="2">
    <source>
        <dbReference type="Proteomes" id="UP000800035"/>
    </source>
</evidence>
<dbReference type="EMBL" id="ML976987">
    <property type="protein sequence ID" value="KAF1958222.1"/>
    <property type="molecule type" value="Genomic_DNA"/>
</dbReference>
<protein>
    <submittedName>
        <fullName evidence="1">Uncharacterized protein</fullName>
    </submittedName>
</protein>
<reference evidence="1" key="1">
    <citation type="journal article" date="2020" name="Stud. Mycol.">
        <title>101 Dothideomycetes genomes: a test case for predicting lifestyles and emergence of pathogens.</title>
        <authorList>
            <person name="Haridas S."/>
            <person name="Albert R."/>
            <person name="Binder M."/>
            <person name="Bloem J."/>
            <person name="Labutti K."/>
            <person name="Salamov A."/>
            <person name="Andreopoulos B."/>
            <person name="Baker S."/>
            <person name="Barry K."/>
            <person name="Bills G."/>
            <person name="Bluhm B."/>
            <person name="Cannon C."/>
            <person name="Castanera R."/>
            <person name="Culley D."/>
            <person name="Daum C."/>
            <person name="Ezra D."/>
            <person name="Gonzalez J."/>
            <person name="Henrissat B."/>
            <person name="Kuo A."/>
            <person name="Liang C."/>
            <person name="Lipzen A."/>
            <person name="Lutzoni F."/>
            <person name="Magnuson J."/>
            <person name="Mondo S."/>
            <person name="Nolan M."/>
            <person name="Ohm R."/>
            <person name="Pangilinan J."/>
            <person name="Park H.-J."/>
            <person name="Ramirez L."/>
            <person name="Alfaro M."/>
            <person name="Sun H."/>
            <person name="Tritt A."/>
            <person name="Yoshinaga Y."/>
            <person name="Zwiers L.-H."/>
            <person name="Turgeon B."/>
            <person name="Goodwin S."/>
            <person name="Spatafora J."/>
            <person name="Crous P."/>
            <person name="Grigoriev I."/>
        </authorList>
    </citation>
    <scope>NUCLEOTIDE SEQUENCE</scope>
    <source>
        <strain evidence="1">CBS 675.92</strain>
    </source>
</reference>
<name>A0A6A5U312_9PLEO</name>
<evidence type="ECO:0000313" key="1">
    <source>
        <dbReference type="EMBL" id="KAF1958222.1"/>
    </source>
</evidence>
<organism evidence="1 2">
    <name type="scientific">Byssothecium circinans</name>
    <dbReference type="NCBI Taxonomy" id="147558"/>
    <lineage>
        <taxon>Eukaryota</taxon>
        <taxon>Fungi</taxon>
        <taxon>Dikarya</taxon>
        <taxon>Ascomycota</taxon>
        <taxon>Pezizomycotina</taxon>
        <taxon>Dothideomycetes</taxon>
        <taxon>Pleosporomycetidae</taxon>
        <taxon>Pleosporales</taxon>
        <taxon>Massarineae</taxon>
        <taxon>Massarinaceae</taxon>
        <taxon>Byssothecium</taxon>
    </lineage>
</organism>
<sequence length="270" mass="30659">MSTANPSETTIPNPRSRAIQVYAPMYLHLQEHEIFQSQYPITINGLTIWSSTPIHILPKPEMTVSISTAQPLGPQFARGWNSLPDELKVRVFDFCVVDSYVKGAVHDFDKDHDNDDDESYQTLRHILRSTPEMASLACEAYYQKNVFALDPIRYWSATTHRYFFGMYYPNPSVGQLIRRIKYSMGDLHPDHIPLLNRLASGAYGLPNVKHMLLGVAAPSYLNLSAFERTSSGRTIKFPWDGDVEAPFDRSGEVKRIVEGWVSFTKPDSKS</sequence>
<gene>
    <name evidence="1" type="ORF">CC80DRAFT_546459</name>
</gene>
<dbReference type="OrthoDB" id="3801236at2759"/>
<dbReference type="Proteomes" id="UP000800035">
    <property type="component" value="Unassembled WGS sequence"/>
</dbReference>
<keyword evidence="2" id="KW-1185">Reference proteome</keyword>
<proteinExistence type="predicted"/>
<accession>A0A6A5U312</accession>